<evidence type="ECO:0000256" key="3">
    <source>
        <dbReference type="ARBA" id="ARBA00022618"/>
    </source>
</evidence>
<evidence type="ECO:0000256" key="1">
    <source>
        <dbReference type="ARBA" id="ARBA00011065"/>
    </source>
</evidence>
<dbReference type="Pfam" id="PF06617">
    <property type="entry name" value="M-inducer_phosp"/>
    <property type="match status" value="1"/>
</dbReference>
<name>A0ABQ9TEY3_SAGOE</name>
<organism evidence="10 11">
    <name type="scientific">Saguinus oedipus</name>
    <name type="common">Cotton-top tamarin</name>
    <name type="synonym">Oedipomidas oedipus</name>
    <dbReference type="NCBI Taxonomy" id="9490"/>
    <lineage>
        <taxon>Eukaryota</taxon>
        <taxon>Metazoa</taxon>
        <taxon>Chordata</taxon>
        <taxon>Craniata</taxon>
        <taxon>Vertebrata</taxon>
        <taxon>Euteleostomi</taxon>
        <taxon>Mammalia</taxon>
        <taxon>Eutheria</taxon>
        <taxon>Euarchontoglires</taxon>
        <taxon>Primates</taxon>
        <taxon>Haplorrhini</taxon>
        <taxon>Platyrrhini</taxon>
        <taxon>Cebidae</taxon>
        <taxon>Callitrichinae</taxon>
        <taxon>Saguinus</taxon>
    </lineage>
</organism>
<keyword evidence="6" id="KW-0904">Protein phosphatase</keyword>
<dbReference type="PANTHER" id="PTHR10828:SF48">
    <property type="entry name" value="M-PHASE INDUCER PHOSPHATASE 2"/>
    <property type="match status" value="1"/>
</dbReference>
<evidence type="ECO:0000313" key="11">
    <source>
        <dbReference type="Proteomes" id="UP001266305"/>
    </source>
</evidence>
<keyword evidence="5" id="KW-0378">Hydrolase</keyword>
<evidence type="ECO:0000256" key="7">
    <source>
        <dbReference type="ARBA" id="ARBA00023306"/>
    </source>
</evidence>
<feature type="domain" description="Rhodanese" evidence="9">
    <location>
        <begin position="168"/>
        <end position="257"/>
    </location>
</feature>
<dbReference type="PROSITE" id="PS50206">
    <property type="entry name" value="RHODANESE_3"/>
    <property type="match status" value="1"/>
</dbReference>
<proteinExistence type="inferred from homology"/>
<gene>
    <name evidence="10" type="ORF">P7K49_038254</name>
</gene>
<comment type="similarity">
    <text evidence="1">Belongs to the MPI phosphatase family.</text>
</comment>
<dbReference type="Proteomes" id="UP001266305">
    <property type="component" value="Unassembled WGS sequence"/>
</dbReference>
<protein>
    <recommendedName>
        <fullName evidence="2">protein-tyrosine-phosphatase</fullName>
        <ecNumber evidence="2">3.1.3.48</ecNumber>
    </recommendedName>
</protein>
<sequence length="262" mass="30204">MMEQTLKQVIQAANQVIQNKQFAIRCFQSMPVRLLGHSPSFRTSPTPRCPMIGGRARWVVELPAALGETRRTMDLSSRCHGSPHIPALPMLWHSGPATENLWTEVQLTLDLMCLTPKQTMEMEELSSLALGDYSKAFLLQTVDRKHQDLKYTSPEMMVALVMGKFSNIMDKFMIVDCRYPYEYEGGYIKTAVNLLLKCNVQSFLLQTPITPCNLGKRVILIFHCKFSLECKPHMCRFIRERDRAVTDYPSFYYPKMYIMKES</sequence>
<keyword evidence="11" id="KW-1185">Reference proteome</keyword>
<evidence type="ECO:0000313" key="10">
    <source>
        <dbReference type="EMBL" id="KAK2083018.1"/>
    </source>
</evidence>
<dbReference type="PANTHER" id="PTHR10828">
    <property type="entry name" value="M-PHASE INDUCER PHOSPHATASE DUAL SPECIFICITY PHOSPHATASE CDC25"/>
    <property type="match status" value="1"/>
</dbReference>
<evidence type="ECO:0000256" key="8">
    <source>
        <dbReference type="ARBA" id="ARBA00051341"/>
    </source>
</evidence>
<evidence type="ECO:0000256" key="4">
    <source>
        <dbReference type="ARBA" id="ARBA00022776"/>
    </source>
</evidence>
<accession>A0ABQ9TEY3</accession>
<dbReference type="SUPFAM" id="SSF52821">
    <property type="entry name" value="Rhodanese/Cell cycle control phosphatase"/>
    <property type="match status" value="1"/>
</dbReference>
<dbReference type="PRINTS" id="PR00716">
    <property type="entry name" value="MPIPHPHTASE"/>
</dbReference>
<dbReference type="Pfam" id="PF00581">
    <property type="entry name" value="Rhodanese"/>
    <property type="match status" value="1"/>
</dbReference>
<dbReference type="EC" id="3.1.3.48" evidence="2"/>
<evidence type="ECO:0000256" key="6">
    <source>
        <dbReference type="ARBA" id="ARBA00022912"/>
    </source>
</evidence>
<dbReference type="InterPro" id="IPR036873">
    <property type="entry name" value="Rhodanese-like_dom_sf"/>
</dbReference>
<keyword evidence="4" id="KW-0498">Mitosis</keyword>
<dbReference type="InterPro" id="IPR001763">
    <property type="entry name" value="Rhodanese-like_dom"/>
</dbReference>
<keyword evidence="7" id="KW-0131">Cell cycle</keyword>
<keyword evidence="3" id="KW-0132">Cell division</keyword>
<comment type="catalytic activity">
    <reaction evidence="8">
        <text>O-phospho-L-tyrosyl-[protein] + H2O = L-tyrosyl-[protein] + phosphate</text>
        <dbReference type="Rhea" id="RHEA:10684"/>
        <dbReference type="Rhea" id="RHEA-COMP:10136"/>
        <dbReference type="Rhea" id="RHEA-COMP:20101"/>
        <dbReference type="ChEBI" id="CHEBI:15377"/>
        <dbReference type="ChEBI" id="CHEBI:43474"/>
        <dbReference type="ChEBI" id="CHEBI:46858"/>
        <dbReference type="ChEBI" id="CHEBI:61978"/>
        <dbReference type="EC" id="3.1.3.48"/>
    </reaction>
    <physiologicalReaction direction="left-to-right" evidence="8">
        <dbReference type="Rhea" id="RHEA:10685"/>
    </physiologicalReaction>
</comment>
<evidence type="ECO:0000256" key="5">
    <source>
        <dbReference type="ARBA" id="ARBA00022801"/>
    </source>
</evidence>
<evidence type="ECO:0000259" key="9">
    <source>
        <dbReference type="PROSITE" id="PS50206"/>
    </source>
</evidence>
<reference evidence="10 11" key="1">
    <citation type="submission" date="2023-05" db="EMBL/GenBank/DDBJ databases">
        <title>B98-5 Cell Line De Novo Hybrid Assembly: An Optical Mapping Approach.</title>
        <authorList>
            <person name="Kananen K."/>
            <person name="Auerbach J.A."/>
            <person name="Kautto E."/>
            <person name="Blachly J.S."/>
        </authorList>
    </citation>
    <scope>NUCLEOTIDE SEQUENCE [LARGE SCALE GENOMIC DNA]</scope>
    <source>
        <strain evidence="10">B95-8</strain>
        <tissue evidence="10">Cell line</tissue>
    </source>
</reference>
<comment type="caution">
    <text evidence="10">The sequence shown here is derived from an EMBL/GenBank/DDBJ whole genome shotgun (WGS) entry which is preliminary data.</text>
</comment>
<evidence type="ECO:0000256" key="2">
    <source>
        <dbReference type="ARBA" id="ARBA00013064"/>
    </source>
</evidence>
<dbReference type="EMBL" id="JASSZA010000023">
    <property type="protein sequence ID" value="KAK2083018.1"/>
    <property type="molecule type" value="Genomic_DNA"/>
</dbReference>
<dbReference type="Gene3D" id="3.40.250.10">
    <property type="entry name" value="Rhodanese-like domain"/>
    <property type="match status" value="1"/>
</dbReference>
<dbReference type="SMART" id="SM00450">
    <property type="entry name" value="RHOD"/>
    <property type="match status" value="1"/>
</dbReference>
<dbReference type="InterPro" id="IPR000751">
    <property type="entry name" value="MPI_Phosphatase"/>
</dbReference>